<dbReference type="EMBL" id="JAJEQM010000015">
    <property type="protein sequence ID" value="MCC2211302.1"/>
    <property type="molecule type" value="Genomic_DNA"/>
</dbReference>
<evidence type="ECO:0000313" key="3">
    <source>
        <dbReference type="Proteomes" id="UP001198242"/>
    </source>
</evidence>
<dbReference type="AlphaFoldDB" id="A0AAE3DZW7"/>
<dbReference type="Pfam" id="PF12728">
    <property type="entry name" value="HTH_17"/>
    <property type="match status" value="1"/>
</dbReference>
<feature type="domain" description="Helix-turn-helix" evidence="1">
    <location>
        <begin position="22"/>
        <end position="70"/>
    </location>
</feature>
<keyword evidence="3" id="KW-1185">Reference proteome</keyword>
<gene>
    <name evidence="2" type="ORF">LKE05_10935</name>
</gene>
<comment type="caution">
    <text evidence="2">The sequence shown here is derived from an EMBL/GenBank/DDBJ whole genome shotgun (WGS) entry which is preliminary data.</text>
</comment>
<dbReference type="Proteomes" id="UP001198242">
    <property type="component" value="Unassembled WGS sequence"/>
</dbReference>
<accession>A0AAE3DZW7</accession>
<dbReference type="RefSeq" id="WP_308456886.1">
    <property type="nucleotide sequence ID" value="NZ_JAJEQM010000015.1"/>
</dbReference>
<name>A0AAE3DZW7_9FIRM</name>
<protein>
    <submittedName>
        <fullName evidence="2">Helix-turn-helix domain-containing protein</fullName>
    </submittedName>
</protein>
<evidence type="ECO:0000313" key="2">
    <source>
        <dbReference type="EMBL" id="MCC2211302.1"/>
    </source>
</evidence>
<sequence>MQEQVIKTKTNYTNANDLPLCLKVSDIAAVMSISPVTAYNLVKTEGFPRIKLGRRIVIPKDAFFNWLHNQTQTTL</sequence>
<proteinExistence type="predicted"/>
<evidence type="ECO:0000259" key="1">
    <source>
        <dbReference type="Pfam" id="PF12728"/>
    </source>
</evidence>
<organism evidence="2 3">
    <name type="scientific">Hominilimicola fabiformis</name>
    <dbReference type="NCBI Taxonomy" id="2885356"/>
    <lineage>
        <taxon>Bacteria</taxon>
        <taxon>Bacillati</taxon>
        <taxon>Bacillota</taxon>
        <taxon>Clostridia</taxon>
        <taxon>Eubacteriales</taxon>
        <taxon>Oscillospiraceae</taxon>
        <taxon>Hominilimicola</taxon>
    </lineage>
</organism>
<reference evidence="2 3" key="1">
    <citation type="submission" date="2021-10" db="EMBL/GenBank/DDBJ databases">
        <title>Anaerobic single-cell dispensing facilitates the cultivation of human gut bacteria.</title>
        <authorList>
            <person name="Afrizal A."/>
        </authorList>
    </citation>
    <scope>NUCLEOTIDE SEQUENCE [LARGE SCALE GENOMIC DNA]</scope>
    <source>
        <strain evidence="2 3">CLA-AA-H232</strain>
    </source>
</reference>
<dbReference type="InterPro" id="IPR041657">
    <property type="entry name" value="HTH_17"/>
</dbReference>